<keyword evidence="3 10" id="KW-0235">DNA replication</keyword>
<dbReference type="InterPro" id="IPR013719">
    <property type="entry name" value="RTT106/SPT16-like_middle_dom"/>
</dbReference>
<gene>
    <name evidence="14" type="ORF">K435DRAFT_894968</name>
    <name evidence="13" type="ORF">K435DRAFT_916787</name>
</gene>
<evidence type="ECO:0000259" key="12">
    <source>
        <dbReference type="SMART" id="SM01287"/>
    </source>
</evidence>
<evidence type="ECO:0000256" key="8">
    <source>
        <dbReference type="ARBA" id="ARBA00023242"/>
    </source>
</evidence>
<keyword evidence="4 10" id="KW-0227">DNA damage</keyword>
<dbReference type="Pfam" id="PF21103">
    <property type="entry name" value="PH1_SSRP1-like"/>
    <property type="match status" value="1"/>
</dbReference>
<dbReference type="PANTHER" id="PTHR45849">
    <property type="entry name" value="FACT COMPLEX SUBUNIT SSRP1"/>
    <property type="match status" value="1"/>
</dbReference>
<dbReference type="PANTHER" id="PTHR45849:SF1">
    <property type="entry name" value="FACT COMPLEX SUBUNIT SSRP1"/>
    <property type="match status" value="1"/>
</dbReference>
<dbReference type="InterPro" id="IPR048993">
    <property type="entry name" value="SSRP1-like_PH1"/>
</dbReference>
<dbReference type="GO" id="GO:0006281">
    <property type="term" value="P:DNA repair"/>
    <property type="evidence" value="ECO:0007669"/>
    <property type="project" value="UniProtKB-KW"/>
</dbReference>
<evidence type="ECO:0000256" key="4">
    <source>
        <dbReference type="ARBA" id="ARBA00022763"/>
    </source>
</evidence>
<feature type="compositionally biased region" description="Basic residues" evidence="11">
    <location>
        <begin position="599"/>
        <end position="609"/>
    </location>
</feature>
<dbReference type="InterPro" id="IPR024954">
    <property type="entry name" value="SSRP1_DD"/>
</dbReference>
<evidence type="ECO:0000256" key="1">
    <source>
        <dbReference type="ARBA" id="ARBA00010060"/>
    </source>
</evidence>
<dbReference type="SMART" id="SM01287">
    <property type="entry name" value="Rtt106"/>
    <property type="match status" value="1"/>
</dbReference>
<proteinExistence type="inferred from homology"/>
<comment type="function">
    <text evidence="9 10">Component of the FACT complex, a general chromatin factor that acts to reorganize nucleosomes. The FACT complex is involved in multiple processes that require DNA as a template such as mRNA elongation, DNA replication and DNA repair. During transcription elongation the FACT complex acts as a histone chaperone that both destabilizes and restores nucleosomal structure. It facilitates the passage of RNA polymerase II and transcription by promoting the dissociation of one histone H2A-H2B dimer from the nucleosome, then subsequently promotes the reestablishment of the nucleosome following the passage of RNA polymerase II.</text>
</comment>
<evidence type="ECO:0000256" key="9">
    <source>
        <dbReference type="ARBA" id="ARBA00025370"/>
    </source>
</evidence>
<keyword evidence="15" id="KW-1185">Reference proteome</keyword>
<evidence type="ECO:0000313" key="14">
    <source>
        <dbReference type="EMBL" id="THV05179.1"/>
    </source>
</evidence>
<dbReference type="FunFam" id="2.30.29.150:FF:000001">
    <property type="entry name" value="Fact complex subunit ssrp1"/>
    <property type="match status" value="1"/>
</dbReference>
<feature type="region of interest" description="Disordered" evidence="11">
    <location>
        <begin position="466"/>
        <end position="650"/>
    </location>
</feature>
<organism evidence="14 15">
    <name type="scientific">Dendrothele bispora (strain CBS 962.96)</name>
    <dbReference type="NCBI Taxonomy" id="1314807"/>
    <lineage>
        <taxon>Eukaryota</taxon>
        <taxon>Fungi</taxon>
        <taxon>Dikarya</taxon>
        <taxon>Basidiomycota</taxon>
        <taxon>Agaricomycotina</taxon>
        <taxon>Agaricomycetes</taxon>
        <taxon>Agaricomycetidae</taxon>
        <taxon>Agaricales</taxon>
        <taxon>Agaricales incertae sedis</taxon>
        <taxon>Dendrothele</taxon>
    </lineage>
</organism>
<dbReference type="PRINTS" id="PR00887">
    <property type="entry name" value="SSRCOGNITION"/>
</dbReference>
<dbReference type="OrthoDB" id="498543at2759"/>
<dbReference type="SUPFAM" id="SSF50729">
    <property type="entry name" value="PH domain-like"/>
    <property type="match status" value="1"/>
</dbReference>
<evidence type="ECO:0000256" key="10">
    <source>
        <dbReference type="RuleBase" id="RU364013"/>
    </source>
</evidence>
<dbReference type="CDD" id="cd13231">
    <property type="entry name" value="PH2_SSRP1-like"/>
    <property type="match status" value="1"/>
</dbReference>
<feature type="compositionally biased region" description="Low complexity" evidence="11">
    <location>
        <begin position="501"/>
        <end position="526"/>
    </location>
</feature>
<dbReference type="Pfam" id="PF17292">
    <property type="entry name" value="POB3_N"/>
    <property type="match status" value="1"/>
</dbReference>
<feature type="compositionally biased region" description="Basic and acidic residues" evidence="11">
    <location>
        <begin position="527"/>
        <end position="548"/>
    </location>
</feature>
<dbReference type="InterPro" id="IPR038167">
    <property type="entry name" value="SSRP1_sf"/>
</dbReference>
<dbReference type="Pfam" id="PF03531">
    <property type="entry name" value="SSrecog"/>
    <property type="match status" value="1"/>
</dbReference>
<keyword evidence="8 10" id="KW-0539">Nucleus</keyword>
<keyword evidence="2 10" id="KW-0158">Chromosome</keyword>
<keyword evidence="6 10" id="KW-0804">Transcription</keyword>
<feature type="compositionally biased region" description="Basic and acidic residues" evidence="11">
    <location>
        <begin position="610"/>
        <end position="625"/>
    </location>
</feature>
<dbReference type="GO" id="GO:0031491">
    <property type="term" value="F:nucleosome binding"/>
    <property type="evidence" value="ECO:0007669"/>
    <property type="project" value="TreeGrafter"/>
</dbReference>
<evidence type="ECO:0000256" key="2">
    <source>
        <dbReference type="ARBA" id="ARBA00022454"/>
    </source>
</evidence>
<feature type="compositionally biased region" description="Acidic residues" evidence="11">
    <location>
        <begin position="489"/>
        <end position="500"/>
    </location>
</feature>
<reference evidence="14 15" key="1">
    <citation type="journal article" date="2019" name="Nat. Ecol. Evol.">
        <title>Megaphylogeny resolves global patterns of mushroom evolution.</title>
        <authorList>
            <person name="Varga T."/>
            <person name="Krizsan K."/>
            <person name="Foldi C."/>
            <person name="Dima B."/>
            <person name="Sanchez-Garcia M."/>
            <person name="Sanchez-Ramirez S."/>
            <person name="Szollosi G.J."/>
            <person name="Szarkandi J.G."/>
            <person name="Papp V."/>
            <person name="Albert L."/>
            <person name="Andreopoulos W."/>
            <person name="Angelini C."/>
            <person name="Antonin V."/>
            <person name="Barry K.W."/>
            <person name="Bougher N.L."/>
            <person name="Buchanan P."/>
            <person name="Buyck B."/>
            <person name="Bense V."/>
            <person name="Catcheside P."/>
            <person name="Chovatia M."/>
            <person name="Cooper J."/>
            <person name="Damon W."/>
            <person name="Desjardin D."/>
            <person name="Finy P."/>
            <person name="Geml J."/>
            <person name="Haridas S."/>
            <person name="Hughes K."/>
            <person name="Justo A."/>
            <person name="Karasinski D."/>
            <person name="Kautmanova I."/>
            <person name="Kiss B."/>
            <person name="Kocsube S."/>
            <person name="Kotiranta H."/>
            <person name="LaButti K.M."/>
            <person name="Lechner B.E."/>
            <person name="Liimatainen K."/>
            <person name="Lipzen A."/>
            <person name="Lukacs Z."/>
            <person name="Mihaltcheva S."/>
            <person name="Morgado L.N."/>
            <person name="Niskanen T."/>
            <person name="Noordeloos M.E."/>
            <person name="Ohm R.A."/>
            <person name="Ortiz-Santana B."/>
            <person name="Ovrebo C."/>
            <person name="Racz N."/>
            <person name="Riley R."/>
            <person name="Savchenko A."/>
            <person name="Shiryaev A."/>
            <person name="Soop K."/>
            <person name="Spirin V."/>
            <person name="Szebenyi C."/>
            <person name="Tomsovsky M."/>
            <person name="Tulloss R.E."/>
            <person name="Uehling J."/>
            <person name="Grigoriev I.V."/>
            <person name="Vagvolgyi C."/>
            <person name="Papp T."/>
            <person name="Martin F.M."/>
            <person name="Miettinen O."/>
            <person name="Hibbett D.S."/>
            <person name="Nagy L.G."/>
        </authorList>
    </citation>
    <scope>NUCLEOTIDE SEQUENCE [LARGE SCALE GENOMIC DNA]</scope>
    <source>
        <strain evidence="14 15">CBS 962.96</strain>
    </source>
</reference>
<dbReference type="GO" id="GO:0006260">
    <property type="term" value="P:DNA replication"/>
    <property type="evidence" value="ECO:0007669"/>
    <property type="project" value="UniProtKB-KW"/>
</dbReference>
<evidence type="ECO:0000256" key="5">
    <source>
        <dbReference type="ARBA" id="ARBA00023015"/>
    </source>
</evidence>
<protein>
    <recommendedName>
        <fullName evidence="10">FACT complex subunit POB3</fullName>
    </recommendedName>
</protein>
<dbReference type="AlphaFoldDB" id="A0A4S8MRD9"/>
<evidence type="ECO:0000256" key="7">
    <source>
        <dbReference type="ARBA" id="ARBA00023204"/>
    </source>
</evidence>
<comment type="similarity">
    <text evidence="1 10">Belongs to the SSRP1 family.</text>
</comment>
<keyword evidence="7 10" id="KW-0234">DNA repair</keyword>
<evidence type="ECO:0000256" key="11">
    <source>
        <dbReference type="SAM" id="MobiDB-lite"/>
    </source>
</evidence>
<feature type="compositionally biased region" description="Basic and acidic residues" evidence="11">
    <location>
        <begin position="478"/>
        <end position="488"/>
    </location>
</feature>
<dbReference type="Gene3D" id="2.30.29.150">
    <property type="match status" value="1"/>
</dbReference>
<accession>A0A4S8MRD9</accession>
<dbReference type="InterPro" id="IPR050454">
    <property type="entry name" value="RTT106/SSRP1_HistChap/FACT"/>
</dbReference>
<dbReference type="Proteomes" id="UP000297245">
    <property type="component" value="Unassembled WGS sequence"/>
</dbReference>
<dbReference type="EMBL" id="ML179050">
    <property type="protein sequence ID" value="THV05179.1"/>
    <property type="molecule type" value="Genomic_DNA"/>
</dbReference>
<dbReference type="EMBL" id="ML179071">
    <property type="protein sequence ID" value="THV03073.1"/>
    <property type="molecule type" value="Genomic_DNA"/>
</dbReference>
<evidence type="ECO:0000256" key="6">
    <source>
        <dbReference type="ARBA" id="ARBA00023163"/>
    </source>
</evidence>
<dbReference type="InterPro" id="IPR035417">
    <property type="entry name" value="SSRP1/POB3_N"/>
</dbReference>
<dbReference type="InterPro" id="IPR000969">
    <property type="entry name" value="SSRP1/POB3"/>
</dbReference>
<dbReference type="Gene3D" id="2.30.29.220">
    <property type="entry name" value="Structure-specific recognition protein (SSRP1)"/>
    <property type="match status" value="1"/>
</dbReference>
<dbReference type="GO" id="GO:0003677">
    <property type="term" value="F:DNA binding"/>
    <property type="evidence" value="ECO:0007669"/>
    <property type="project" value="InterPro"/>
</dbReference>
<evidence type="ECO:0000313" key="15">
    <source>
        <dbReference type="Proteomes" id="UP000297245"/>
    </source>
</evidence>
<evidence type="ECO:0000256" key="3">
    <source>
        <dbReference type="ARBA" id="ARBA00022705"/>
    </source>
</evidence>
<feature type="domain" description="Histone chaperone RTT106/FACT complex subunit SPT16-like middle" evidence="12">
    <location>
        <begin position="355"/>
        <end position="450"/>
    </location>
</feature>
<dbReference type="GO" id="GO:0035101">
    <property type="term" value="C:FACT complex"/>
    <property type="evidence" value="ECO:0007669"/>
    <property type="project" value="TreeGrafter"/>
</dbReference>
<comment type="subcellular location">
    <subcellularLocation>
        <location evidence="10">Nucleus</location>
    </subcellularLocation>
    <subcellularLocation>
        <location evidence="10">Chromosome</location>
    </subcellularLocation>
</comment>
<name>A0A4S8MRD9_DENBC</name>
<dbReference type="InterPro" id="IPR011993">
    <property type="entry name" value="PH-like_dom_sf"/>
</dbReference>
<dbReference type="CDD" id="cd13230">
    <property type="entry name" value="PH1_SSRP1-like"/>
    <property type="match status" value="1"/>
</dbReference>
<evidence type="ECO:0000313" key="13">
    <source>
        <dbReference type="EMBL" id="THV03073.1"/>
    </source>
</evidence>
<keyword evidence="5 10" id="KW-0805">Transcription regulation</keyword>
<dbReference type="Pfam" id="PF08512">
    <property type="entry name" value="Rttp106-like_middle"/>
    <property type="match status" value="1"/>
</dbReference>
<dbReference type="GO" id="GO:0042393">
    <property type="term" value="F:histone binding"/>
    <property type="evidence" value="ECO:0007669"/>
    <property type="project" value="TreeGrafter"/>
</dbReference>
<sequence length="650" mass="72313">MTTQFDRIFHGLSPEVGKLRVAASGIAWKGVDSEGVIAMKSEDIKWAQWLRVARNFQLRIGLKDHRRENFDGFMREDHDKVQSLLKNHFAITLESRDISLKGWNWGVTDFQGDELAFTVADKTAFELPLQHVANSNIAGKTEVSLEFSNPVPTSKTKGGADEMVEIRFYVPGTVSKLKGSDAGSGAEDNEDDEEISAAQVFHDFIKEKADIGQVTGDMILSFEEVLVLTPRGRYDVVMYPDFLRLRGKTYDYKIVYSKIARLFLLPKDDQHVLFILGLNQPIRQGQTEYMYLVMQFSREEETTAELNMDEEEVAKYEKLKKNYDEPTFEVVSSVFRALSKKKIISSGSFQSRDGHPGIKANLKATQGDLFMLEKYIFFVSKQPTLIELSDIHQAVFSRVGASMGAAAARTFDLKIVTKNGPDHTFSSINKEEHEPTETFLKDKKIRIKNDMVPDADILMAAAVDDDDDDDMKSISDVSEPRQKKVRTGDDDEDSSEDEDFQASSSDEGSPTDADSSDSGADTASDASGDRDFAKKKAKGKAKENGDAPKKKKAKKTEGSDVDDNDLGEGGSKPKKAAAPPKPKKKKEDAMDVDDDSKPKPKPKPKAAPKKKSDGGDTMDVDEKPRPKPKPKAKQPAKEDEPPKKKQKTSD</sequence>
<dbReference type="Gene3D" id="2.30.29.30">
    <property type="entry name" value="Pleckstrin-homology domain (PH domain)/Phosphotyrosine-binding domain (PTB)"/>
    <property type="match status" value="2"/>
</dbReference>
<feature type="compositionally biased region" description="Basic and acidic residues" evidence="11">
    <location>
        <begin position="635"/>
        <end position="650"/>
    </location>
</feature>